<dbReference type="EMBL" id="JAWWNJ010000034">
    <property type="protein sequence ID" value="KAK7025230.1"/>
    <property type="molecule type" value="Genomic_DNA"/>
</dbReference>
<evidence type="ECO:0000256" key="1">
    <source>
        <dbReference type="SAM" id="MobiDB-lite"/>
    </source>
</evidence>
<evidence type="ECO:0000313" key="3">
    <source>
        <dbReference type="EMBL" id="KAK7025230.1"/>
    </source>
</evidence>
<evidence type="ECO:0000313" key="4">
    <source>
        <dbReference type="Proteomes" id="UP001362999"/>
    </source>
</evidence>
<dbReference type="Gene3D" id="2.60.120.620">
    <property type="entry name" value="q2cbj1_9rhob like domain"/>
    <property type="match status" value="1"/>
</dbReference>
<accession>A0AAW0BHH8</accession>
<keyword evidence="4" id="KW-1185">Reference proteome</keyword>
<gene>
    <name evidence="3" type="ORF">R3P38DRAFT_2530769</name>
</gene>
<feature type="compositionally biased region" description="Acidic residues" evidence="1">
    <location>
        <begin position="508"/>
        <end position="521"/>
    </location>
</feature>
<comment type="caution">
    <text evidence="3">The sequence shown here is derived from an EMBL/GenBank/DDBJ whole genome shotgun (WGS) entry which is preliminary data.</text>
</comment>
<feature type="region of interest" description="Disordered" evidence="1">
    <location>
        <begin position="495"/>
        <end position="521"/>
    </location>
</feature>
<dbReference type="PANTHER" id="PTHR33099">
    <property type="entry name" value="FE2OG DIOXYGENASE DOMAIN-CONTAINING PROTEIN"/>
    <property type="match status" value="1"/>
</dbReference>
<feature type="compositionally biased region" description="Polar residues" evidence="1">
    <location>
        <begin position="498"/>
        <end position="507"/>
    </location>
</feature>
<dbReference type="InterPro" id="IPR003314">
    <property type="entry name" value="Mu-type_HTH"/>
</dbReference>
<proteinExistence type="predicted"/>
<dbReference type="AlphaFoldDB" id="A0AAW0BHH8"/>
<dbReference type="Proteomes" id="UP001362999">
    <property type="component" value="Unassembled WGS sequence"/>
</dbReference>
<feature type="domain" description="HTH Mu-type" evidence="2">
    <location>
        <begin position="1"/>
        <end position="20"/>
    </location>
</feature>
<evidence type="ECO:0000259" key="2">
    <source>
        <dbReference type="PROSITE" id="PS51702"/>
    </source>
</evidence>
<organism evidence="3 4">
    <name type="scientific">Favolaschia claudopus</name>
    <dbReference type="NCBI Taxonomy" id="2862362"/>
    <lineage>
        <taxon>Eukaryota</taxon>
        <taxon>Fungi</taxon>
        <taxon>Dikarya</taxon>
        <taxon>Basidiomycota</taxon>
        <taxon>Agaricomycotina</taxon>
        <taxon>Agaricomycetes</taxon>
        <taxon>Agaricomycetidae</taxon>
        <taxon>Agaricales</taxon>
        <taxon>Marasmiineae</taxon>
        <taxon>Mycenaceae</taxon>
        <taxon>Favolaschia</taxon>
    </lineage>
</organism>
<protein>
    <recommendedName>
        <fullName evidence="2">HTH Mu-type domain-containing protein</fullName>
    </recommendedName>
</protein>
<sequence length="521" mass="58081">MSSLPDRIRTAINLQLAIENAATYLSPIGKCSSKAIKAWRKTNPGEEEWAWGHEGSDHDDDDEDYYGRGNDNSSDFSTDEDVETEIMDNLRAMQSNYKTVASGKLADLSFHLTITRTGCELDGELSGLESKKGLETNRRLRRWYDAGDVSGYGDVKSQQTKIDSAVRHAREIPAKDFGVSNEFINEVETIWAQSSFFPTHVRAEPYKIHLYGPGGKFIAHRDTPETDLVGTFLVGLGDTAKTRENNENGAFVVNDHSNFTYHTANLGSWIAFYPDVEHAVQEIANGYRAVIAFKIFRIHREPPELPVDSAMHHKMKNLLAQVEKPYGILLKHSYSAGTLDLSGFDAALCAAAREDGGDVKVLPVVIRWKREGSGYPGSGQANVYPLTDTHVNAVLAHVQTTTKEQRRPDKTSYYVHNHQKPKVYIDLRGTDAEWIHSYGSTWIPFFSPNFEESMISLKETKRDGNSHAGNEARPYRADSIYLSYAVVVLPVTRGAKRTASSSGIGDSNSEEEYTENDNVDS</sequence>
<dbReference type="GO" id="GO:0003677">
    <property type="term" value="F:DNA binding"/>
    <property type="evidence" value="ECO:0007669"/>
    <property type="project" value="InterPro"/>
</dbReference>
<name>A0AAW0BHH8_9AGAR</name>
<feature type="region of interest" description="Disordered" evidence="1">
    <location>
        <begin position="47"/>
        <end position="80"/>
    </location>
</feature>
<dbReference type="PANTHER" id="PTHR33099:SF11">
    <property type="entry name" value="FE2OG DIOXYGENASE DOMAIN-CONTAINING PROTEIN"/>
    <property type="match status" value="1"/>
</dbReference>
<dbReference type="PROSITE" id="PS51702">
    <property type="entry name" value="HTH_MU"/>
    <property type="match status" value="1"/>
</dbReference>
<reference evidence="3 4" key="1">
    <citation type="journal article" date="2024" name="J Genomics">
        <title>Draft genome sequencing and assembly of Favolaschia claudopus CIRM-BRFM 2984 isolated from oak limbs.</title>
        <authorList>
            <person name="Navarro D."/>
            <person name="Drula E."/>
            <person name="Chaduli D."/>
            <person name="Cazenave R."/>
            <person name="Ahrendt S."/>
            <person name="Wang J."/>
            <person name="Lipzen A."/>
            <person name="Daum C."/>
            <person name="Barry K."/>
            <person name="Grigoriev I.V."/>
            <person name="Favel A."/>
            <person name="Rosso M.N."/>
            <person name="Martin F."/>
        </authorList>
    </citation>
    <scope>NUCLEOTIDE SEQUENCE [LARGE SCALE GENOMIC DNA]</scope>
    <source>
        <strain evidence="3 4">CIRM-BRFM 2984</strain>
    </source>
</reference>